<dbReference type="GO" id="GO:0072546">
    <property type="term" value="C:EMC complex"/>
    <property type="evidence" value="ECO:0007669"/>
    <property type="project" value="TreeGrafter"/>
</dbReference>
<reference evidence="13 14" key="1">
    <citation type="submission" date="2016-02" db="EMBL/GenBank/DDBJ databases">
        <title>Band-tailed pigeon sequencing and assembly.</title>
        <authorList>
            <person name="Soares A.E."/>
            <person name="Novak B.J."/>
            <person name="Rice E.S."/>
            <person name="O'Connell B."/>
            <person name="Chang D."/>
            <person name="Weber S."/>
            <person name="Shapiro B."/>
        </authorList>
    </citation>
    <scope>NUCLEOTIDE SEQUENCE [LARGE SCALE GENOMIC DNA]</scope>
    <source>
        <strain evidence="13">BTP2013</strain>
        <tissue evidence="13">Blood</tissue>
    </source>
</reference>
<dbReference type="SUPFAM" id="SSF49452">
    <property type="entry name" value="Starch-binding domain-like"/>
    <property type="match status" value="1"/>
</dbReference>
<comment type="subunit">
    <text evidence="3">Component of the ER membrane protein complex (EMC).</text>
</comment>
<dbReference type="InterPro" id="IPR036056">
    <property type="entry name" value="Fibrinogen-like_C"/>
</dbReference>
<feature type="domain" description="Fibrinogen C-terminal" evidence="12">
    <location>
        <begin position="311"/>
        <end position="530"/>
    </location>
</feature>
<dbReference type="InterPro" id="IPR014716">
    <property type="entry name" value="Fibrinogen_a/b/g_C_1"/>
</dbReference>
<evidence type="ECO:0000256" key="1">
    <source>
        <dbReference type="ARBA" id="ARBA00004167"/>
    </source>
</evidence>
<feature type="signal peptide" evidence="11">
    <location>
        <begin position="1"/>
        <end position="26"/>
    </location>
</feature>
<feature type="region of interest" description="Disordered" evidence="10">
    <location>
        <begin position="220"/>
        <end position="247"/>
    </location>
</feature>
<evidence type="ECO:0000256" key="9">
    <source>
        <dbReference type="ARBA" id="ARBA00044558"/>
    </source>
</evidence>
<keyword evidence="6" id="KW-1133">Transmembrane helix</keyword>
<keyword evidence="7" id="KW-0472">Membrane</keyword>
<feature type="chain" id="PRO_5012053463" description="Endoplasmic reticulum membrane protein complex subunit 7" evidence="11">
    <location>
        <begin position="27"/>
        <end position="547"/>
    </location>
</feature>
<keyword evidence="4" id="KW-0812">Transmembrane</keyword>
<evidence type="ECO:0000256" key="11">
    <source>
        <dbReference type="SAM" id="SignalP"/>
    </source>
</evidence>
<name>A0A1V4KFH6_PATFA</name>
<dbReference type="Proteomes" id="UP000190648">
    <property type="component" value="Unassembled WGS sequence"/>
</dbReference>
<comment type="subcellular location">
    <subcellularLocation>
        <location evidence="1">Membrane</location>
        <topology evidence="1">Single-pass membrane protein</topology>
    </subcellularLocation>
</comment>
<dbReference type="STRING" id="372326.A0A1V4KFH6"/>
<keyword evidence="5 11" id="KW-0732">Signal</keyword>
<proteinExistence type="inferred from homology"/>
<dbReference type="Pfam" id="PF00147">
    <property type="entry name" value="Fibrinogen_C"/>
    <property type="match status" value="1"/>
</dbReference>
<dbReference type="InterPro" id="IPR019008">
    <property type="entry name" value="Beta_sandwich_EMC7"/>
</dbReference>
<comment type="similarity">
    <text evidence="2">Belongs to the EMC7 family.</text>
</comment>
<evidence type="ECO:0000259" key="12">
    <source>
        <dbReference type="PROSITE" id="PS51406"/>
    </source>
</evidence>
<dbReference type="EMBL" id="LSYS01003385">
    <property type="protein sequence ID" value="OPJ83093.1"/>
    <property type="molecule type" value="Genomic_DNA"/>
</dbReference>
<dbReference type="PANTHER" id="PTHR13605">
    <property type="entry name" value="ER MEMBRANE PROTEIN COMPLEX SUBUNIT 7"/>
    <property type="match status" value="1"/>
</dbReference>
<gene>
    <name evidence="13" type="ORF">AV530_010514</name>
</gene>
<dbReference type="PROSITE" id="PS51406">
    <property type="entry name" value="FIBRINOGEN_C_2"/>
    <property type="match status" value="1"/>
</dbReference>
<evidence type="ECO:0000313" key="14">
    <source>
        <dbReference type="Proteomes" id="UP000190648"/>
    </source>
</evidence>
<evidence type="ECO:0000256" key="2">
    <source>
        <dbReference type="ARBA" id="ARBA00008880"/>
    </source>
</evidence>
<dbReference type="SMART" id="SM00186">
    <property type="entry name" value="FBG"/>
    <property type="match status" value="1"/>
</dbReference>
<dbReference type="PANTHER" id="PTHR13605:SF4">
    <property type="entry name" value="ER MEMBRANE PROTEIN COMPLEX SUBUNIT 7"/>
    <property type="match status" value="1"/>
</dbReference>
<dbReference type="InterPro" id="IPR002181">
    <property type="entry name" value="Fibrinogen_a/b/g_C_dom"/>
</dbReference>
<evidence type="ECO:0000256" key="6">
    <source>
        <dbReference type="ARBA" id="ARBA00022989"/>
    </source>
</evidence>
<dbReference type="InterPro" id="IPR013784">
    <property type="entry name" value="Carb-bd-like_fold"/>
</dbReference>
<sequence>MAARNGAAGLVLLWLLAAPLPHVACGSEAVGTAEPPGGGGLGERFKIEGRAVVPGVKPQDWIAGARVLVDGEEHVGFLKTDGSFVVHDVPSGSYVVEVISPAHKFEPVRVDITSKGKMRARYVNYIKTSEVVRLPYPLQMKSSGPPSYFIKRESWGWTDFLMNPMVMMMVLPLLIFVLLPKVVNTSDPDMRREMEQSMNMLNSNHELPDVSEFMTRLFSSKSSSKSGSSSSKAGKSSSGKRRVYPHGQSGKFQSVLLQEDRLGQKMLMKRSAGFILFLLSHCTVSVSTREATVLANAHLLPQRGYERLGNTDKKDYPRDCFEIFQRSKGNSRDGLYIIQPKEDPIVVSCNMQDGGWTVIQHITANSTVDFDRTWRDYKYGFGSVLDNHWLGNEYMHQLTSSSVQYILGVKLVNLNAEIKWGQYEPFLIEDEESQYRIRVGLYKGNATDALTLDTEAYLHDNQKFTTKDRDNDNYFQNCAKLEHNGIPGGGWWYDACAGANLNRRNVIYWQKDCNKQRMCKFAWMMIKPIDHSLSYPTKSCPCQKVEL</sequence>
<dbReference type="AlphaFoldDB" id="A0A1V4KFH6"/>
<evidence type="ECO:0000313" key="13">
    <source>
        <dbReference type="EMBL" id="OPJ83093.1"/>
    </source>
</evidence>
<dbReference type="GO" id="GO:0030246">
    <property type="term" value="F:carbohydrate binding"/>
    <property type="evidence" value="ECO:0007669"/>
    <property type="project" value="InterPro"/>
</dbReference>
<dbReference type="InterPro" id="IPR039163">
    <property type="entry name" value="EMC7"/>
</dbReference>
<protein>
    <recommendedName>
        <fullName evidence="8">Endoplasmic reticulum membrane protein complex subunit 7</fullName>
    </recommendedName>
    <alternativeName>
        <fullName evidence="9">ER membrane protein complex subunit 7</fullName>
    </alternativeName>
</protein>
<dbReference type="CDD" id="cd00087">
    <property type="entry name" value="FReD"/>
    <property type="match status" value="1"/>
</dbReference>
<evidence type="ECO:0000256" key="7">
    <source>
        <dbReference type="ARBA" id="ARBA00023136"/>
    </source>
</evidence>
<keyword evidence="14" id="KW-1185">Reference proteome</keyword>
<organism evidence="13 14">
    <name type="scientific">Patagioenas fasciata monilis</name>
    <dbReference type="NCBI Taxonomy" id="372326"/>
    <lineage>
        <taxon>Eukaryota</taxon>
        <taxon>Metazoa</taxon>
        <taxon>Chordata</taxon>
        <taxon>Craniata</taxon>
        <taxon>Vertebrata</taxon>
        <taxon>Euteleostomi</taxon>
        <taxon>Archelosauria</taxon>
        <taxon>Archosauria</taxon>
        <taxon>Dinosauria</taxon>
        <taxon>Saurischia</taxon>
        <taxon>Theropoda</taxon>
        <taxon>Coelurosauria</taxon>
        <taxon>Aves</taxon>
        <taxon>Neognathae</taxon>
        <taxon>Neoaves</taxon>
        <taxon>Columbimorphae</taxon>
        <taxon>Columbiformes</taxon>
        <taxon>Columbidae</taxon>
        <taxon>Patagioenas</taxon>
    </lineage>
</organism>
<evidence type="ECO:0000256" key="3">
    <source>
        <dbReference type="ARBA" id="ARBA00011276"/>
    </source>
</evidence>
<accession>A0A1V4KFH6</accession>
<evidence type="ECO:0000256" key="5">
    <source>
        <dbReference type="ARBA" id="ARBA00022729"/>
    </source>
</evidence>
<evidence type="ECO:0000256" key="4">
    <source>
        <dbReference type="ARBA" id="ARBA00022692"/>
    </source>
</evidence>
<feature type="compositionally biased region" description="Low complexity" evidence="10">
    <location>
        <begin position="220"/>
        <end position="237"/>
    </location>
</feature>
<comment type="caution">
    <text evidence="13">The sequence shown here is derived from an EMBL/GenBank/DDBJ whole genome shotgun (WGS) entry which is preliminary data.</text>
</comment>
<evidence type="ECO:0000256" key="10">
    <source>
        <dbReference type="SAM" id="MobiDB-lite"/>
    </source>
</evidence>
<dbReference type="Gene3D" id="3.90.215.10">
    <property type="entry name" value="Gamma Fibrinogen, chain A, domain 1"/>
    <property type="match status" value="1"/>
</dbReference>
<evidence type="ECO:0000256" key="8">
    <source>
        <dbReference type="ARBA" id="ARBA00044526"/>
    </source>
</evidence>
<dbReference type="SUPFAM" id="SSF56496">
    <property type="entry name" value="Fibrinogen C-terminal domain-like"/>
    <property type="match status" value="1"/>
</dbReference>
<dbReference type="OrthoDB" id="6345539at2759"/>
<dbReference type="Pfam" id="PF09430">
    <property type="entry name" value="EMC7_beta-sandw"/>
    <property type="match status" value="1"/>
</dbReference>